<dbReference type="SUPFAM" id="SSF46785">
    <property type="entry name" value="Winged helix' DNA-binding domain"/>
    <property type="match status" value="1"/>
</dbReference>
<dbReference type="Gene3D" id="1.10.10.10">
    <property type="entry name" value="Winged helix-like DNA-binding domain superfamily/Winged helix DNA-binding domain"/>
    <property type="match status" value="1"/>
</dbReference>
<feature type="region of interest" description="Disordered" evidence="4">
    <location>
        <begin position="88"/>
        <end position="117"/>
    </location>
</feature>
<evidence type="ECO:0000256" key="3">
    <source>
        <dbReference type="ARBA" id="ARBA00023163"/>
    </source>
</evidence>
<evidence type="ECO:0000313" key="7">
    <source>
        <dbReference type="Proteomes" id="UP001157034"/>
    </source>
</evidence>
<dbReference type="InterPro" id="IPR036390">
    <property type="entry name" value="WH_DNA-bd_sf"/>
</dbReference>
<dbReference type="InterPro" id="IPR036388">
    <property type="entry name" value="WH-like_DNA-bd_sf"/>
</dbReference>
<feature type="domain" description="HTH gntR-type" evidence="5">
    <location>
        <begin position="24"/>
        <end position="91"/>
    </location>
</feature>
<dbReference type="PRINTS" id="PR00035">
    <property type="entry name" value="HTHGNTR"/>
</dbReference>
<proteinExistence type="predicted"/>
<accession>A0ABQ6KBE7</accession>
<keyword evidence="3" id="KW-0804">Transcription</keyword>
<evidence type="ECO:0000259" key="5">
    <source>
        <dbReference type="PROSITE" id="PS50949"/>
    </source>
</evidence>
<evidence type="ECO:0000313" key="6">
    <source>
        <dbReference type="EMBL" id="GMA96815.1"/>
    </source>
</evidence>
<comment type="caution">
    <text evidence="6">The sequence shown here is derived from an EMBL/GenBank/DDBJ whole genome shotgun (WGS) entry which is preliminary data.</text>
</comment>
<sequence length="117" mass="12700">MATTAQRGTVHLEEVAARLTNGYKTIGEMVYEVIRESIVSGAFAPGERLRQEAIATAIGVSRIPVRSALMQLESEGLVDFHPRRGAVVRSSRSRSCTRSSSCGSCSSRSRSASRSRR</sequence>
<feature type="compositionally biased region" description="Low complexity" evidence="4">
    <location>
        <begin position="88"/>
        <end position="110"/>
    </location>
</feature>
<dbReference type="InterPro" id="IPR000524">
    <property type="entry name" value="Tscrpt_reg_HTH_GntR"/>
</dbReference>
<evidence type="ECO:0000256" key="1">
    <source>
        <dbReference type="ARBA" id="ARBA00023015"/>
    </source>
</evidence>
<protein>
    <recommendedName>
        <fullName evidence="5">HTH gntR-type domain-containing protein</fullName>
    </recommendedName>
</protein>
<dbReference type="PANTHER" id="PTHR43537">
    <property type="entry name" value="TRANSCRIPTIONAL REGULATOR, GNTR FAMILY"/>
    <property type="match status" value="1"/>
</dbReference>
<name>A0ABQ6KBE7_9MICO</name>
<keyword evidence="2" id="KW-0238">DNA-binding</keyword>
<dbReference type="Proteomes" id="UP001157034">
    <property type="component" value="Unassembled WGS sequence"/>
</dbReference>
<evidence type="ECO:0000256" key="4">
    <source>
        <dbReference type="SAM" id="MobiDB-lite"/>
    </source>
</evidence>
<dbReference type="EMBL" id="BSVB01000001">
    <property type="protein sequence ID" value="GMA96815.1"/>
    <property type="molecule type" value="Genomic_DNA"/>
</dbReference>
<dbReference type="PANTHER" id="PTHR43537:SF41">
    <property type="entry name" value="TRANSCRIPTIONAL REGULATORY PROTEIN"/>
    <property type="match status" value="1"/>
</dbReference>
<dbReference type="RefSeq" id="WP_284255312.1">
    <property type="nucleotide sequence ID" value="NZ_BSVB01000001.1"/>
</dbReference>
<gene>
    <name evidence="6" type="ORF">GCM10025881_36390</name>
</gene>
<organism evidence="6 7">
    <name type="scientific">Pseudolysinimonas kribbensis</name>
    <dbReference type="NCBI Taxonomy" id="433641"/>
    <lineage>
        <taxon>Bacteria</taxon>
        <taxon>Bacillati</taxon>
        <taxon>Actinomycetota</taxon>
        <taxon>Actinomycetes</taxon>
        <taxon>Micrococcales</taxon>
        <taxon>Microbacteriaceae</taxon>
        <taxon>Pseudolysinimonas</taxon>
    </lineage>
</organism>
<dbReference type="SMART" id="SM00345">
    <property type="entry name" value="HTH_GNTR"/>
    <property type="match status" value="1"/>
</dbReference>
<dbReference type="CDD" id="cd07377">
    <property type="entry name" value="WHTH_GntR"/>
    <property type="match status" value="1"/>
</dbReference>
<dbReference type="Pfam" id="PF00392">
    <property type="entry name" value="GntR"/>
    <property type="match status" value="1"/>
</dbReference>
<dbReference type="PROSITE" id="PS50949">
    <property type="entry name" value="HTH_GNTR"/>
    <property type="match status" value="1"/>
</dbReference>
<evidence type="ECO:0000256" key="2">
    <source>
        <dbReference type="ARBA" id="ARBA00023125"/>
    </source>
</evidence>
<keyword evidence="1" id="KW-0805">Transcription regulation</keyword>
<reference evidence="7" key="1">
    <citation type="journal article" date="2019" name="Int. J. Syst. Evol. Microbiol.">
        <title>The Global Catalogue of Microorganisms (GCM) 10K type strain sequencing project: providing services to taxonomists for standard genome sequencing and annotation.</title>
        <authorList>
            <consortium name="The Broad Institute Genomics Platform"/>
            <consortium name="The Broad Institute Genome Sequencing Center for Infectious Disease"/>
            <person name="Wu L."/>
            <person name="Ma J."/>
        </authorList>
    </citation>
    <scope>NUCLEOTIDE SEQUENCE [LARGE SCALE GENOMIC DNA]</scope>
    <source>
        <strain evidence="7">NBRC 108894</strain>
    </source>
</reference>
<keyword evidence="7" id="KW-1185">Reference proteome</keyword>